<evidence type="ECO:0000313" key="12">
    <source>
        <dbReference type="EMBL" id="GLD62453.1"/>
    </source>
</evidence>
<evidence type="ECO:0000256" key="2">
    <source>
        <dbReference type="ARBA" id="ARBA00007104"/>
    </source>
</evidence>
<evidence type="ECO:0000256" key="9">
    <source>
        <dbReference type="SAM" id="Phobius"/>
    </source>
</evidence>
<proteinExistence type="inferred from homology"/>
<keyword evidence="7 9" id="KW-0472">Membrane</keyword>
<evidence type="ECO:0000259" key="11">
    <source>
        <dbReference type="PROSITE" id="PS50866"/>
    </source>
</evidence>
<feature type="signal peptide" evidence="10">
    <location>
        <begin position="1"/>
        <end position="19"/>
    </location>
</feature>
<dbReference type="SMART" id="SM01190">
    <property type="entry name" value="EMP24_GP25L"/>
    <property type="match status" value="1"/>
</dbReference>
<evidence type="ECO:0000256" key="3">
    <source>
        <dbReference type="ARBA" id="ARBA00022692"/>
    </source>
</evidence>
<evidence type="ECO:0000256" key="1">
    <source>
        <dbReference type="ARBA" id="ARBA00004115"/>
    </source>
</evidence>
<dbReference type="EMBL" id="BRZM01000052">
    <property type="protein sequence ID" value="GLD62453.1"/>
    <property type="molecule type" value="Genomic_DNA"/>
</dbReference>
<name>A0AAD3MYD0_LATJO</name>
<keyword evidence="13" id="KW-1185">Reference proteome</keyword>
<feature type="domain" description="GOLD" evidence="11">
    <location>
        <begin position="29"/>
        <end position="138"/>
    </location>
</feature>
<dbReference type="Pfam" id="PF01105">
    <property type="entry name" value="EMP24_GP25L"/>
    <property type="match status" value="1"/>
</dbReference>
<dbReference type="PANTHER" id="PTHR22811">
    <property type="entry name" value="TRANSMEMBRANE EMP24 DOMAIN-CONTAINING PROTEIN"/>
    <property type="match status" value="1"/>
</dbReference>
<evidence type="ECO:0000256" key="8">
    <source>
        <dbReference type="RuleBase" id="RU003827"/>
    </source>
</evidence>
<accession>A0AAD3MYD0</accession>
<reference evidence="12" key="1">
    <citation type="submission" date="2022-08" db="EMBL/GenBank/DDBJ databases">
        <title>Genome sequencing of akame (Lates japonicus).</title>
        <authorList>
            <person name="Hashiguchi Y."/>
            <person name="Takahashi H."/>
        </authorList>
    </citation>
    <scope>NUCLEOTIDE SEQUENCE</scope>
    <source>
        <strain evidence="12">Kochi</strain>
    </source>
</reference>
<dbReference type="PROSITE" id="PS50866">
    <property type="entry name" value="GOLD"/>
    <property type="match status" value="1"/>
</dbReference>
<dbReference type="AlphaFoldDB" id="A0AAD3MYD0"/>
<gene>
    <name evidence="12" type="ORF">AKAME5_001417500</name>
</gene>
<keyword evidence="3 8" id="KW-0812">Transmembrane</keyword>
<dbReference type="InterPro" id="IPR015720">
    <property type="entry name" value="Emp24-like"/>
</dbReference>
<evidence type="ECO:0000256" key="5">
    <source>
        <dbReference type="ARBA" id="ARBA00022824"/>
    </source>
</evidence>
<comment type="similarity">
    <text evidence="2 8">Belongs to the EMP24/GP25L family.</text>
</comment>
<comment type="caution">
    <text evidence="12">The sequence shown here is derived from an EMBL/GenBank/DDBJ whole genome shotgun (WGS) entry which is preliminary data.</text>
</comment>
<keyword evidence="5" id="KW-0256">Endoplasmic reticulum</keyword>
<comment type="subcellular location">
    <subcellularLocation>
        <location evidence="1">Endoplasmic reticulum membrane</location>
        <topology evidence="1">Single-pass type I membrane protein</topology>
    </subcellularLocation>
    <subcellularLocation>
        <location evidence="8">Membrane</location>
        <topology evidence="8">Single-pass type I membrane protein</topology>
    </subcellularLocation>
</comment>
<evidence type="ECO:0000256" key="7">
    <source>
        <dbReference type="ARBA" id="ARBA00023136"/>
    </source>
</evidence>
<organism evidence="12 13">
    <name type="scientific">Lates japonicus</name>
    <name type="common">Japanese lates</name>
    <dbReference type="NCBI Taxonomy" id="270547"/>
    <lineage>
        <taxon>Eukaryota</taxon>
        <taxon>Metazoa</taxon>
        <taxon>Chordata</taxon>
        <taxon>Craniata</taxon>
        <taxon>Vertebrata</taxon>
        <taxon>Euteleostomi</taxon>
        <taxon>Actinopterygii</taxon>
        <taxon>Neopterygii</taxon>
        <taxon>Teleostei</taxon>
        <taxon>Neoteleostei</taxon>
        <taxon>Acanthomorphata</taxon>
        <taxon>Carangaria</taxon>
        <taxon>Carangaria incertae sedis</taxon>
        <taxon>Centropomidae</taxon>
        <taxon>Lates</taxon>
    </lineage>
</organism>
<dbReference type="InterPro" id="IPR009038">
    <property type="entry name" value="GOLD_dom"/>
</dbReference>
<keyword evidence="4 10" id="KW-0732">Signal</keyword>
<keyword evidence="6 9" id="KW-1133">Transmembrane helix</keyword>
<feature type="chain" id="PRO_5042072288" evidence="10">
    <location>
        <begin position="20"/>
        <end position="203"/>
    </location>
</feature>
<sequence length="203" mass="23575">MSKLCVYLLLPVLSDPVFSIIFYLPVNSRKCLQEDVNQNVLVTGDYEISAVPKTTTNLQITDSFGHMLYTKENATKGKFSFTTENHNQFNICFHSRSPMGTRRIPDQLVKLNTKHGTEAKNYEEIEKEEKLTPLEARLRHLEYLSHSIADNLRKRWKEMRDTNGSTNTRVLLFSIISMCCLTALATWQVFYLKRFFKAKKLID</sequence>
<evidence type="ECO:0000256" key="10">
    <source>
        <dbReference type="SAM" id="SignalP"/>
    </source>
</evidence>
<protein>
    <submittedName>
        <fullName evidence="12">Transmembrane emp24 domain-containing protein 10</fullName>
    </submittedName>
</protein>
<evidence type="ECO:0000313" key="13">
    <source>
        <dbReference type="Proteomes" id="UP001279410"/>
    </source>
</evidence>
<dbReference type="GO" id="GO:0005789">
    <property type="term" value="C:endoplasmic reticulum membrane"/>
    <property type="evidence" value="ECO:0007669"/>
    <property type="project" value="UniProtKB-SubCell"/>
</dbReference>
<dbReference type="Proteomes" id="UP001279410">
    <property type="component" value="Unassembled WGS sequence"/>
</dbReference>
<feature type="transmembrane region" description="Helical" evidence="9">
    <location>
        <begin position="170"/>
        <end position="192"/>
    </location>
</feature>
<evidence type="ECO:0000256" key="4">
    <source>
        <dbReference type="ARBA" id="ARBA00022729"/>
    </source>
</evidence>
<evidence type="ECO:0000256" key="6">
    <source>
        <dbReference type="ARBA" id="ARBA00022989"/>
    </source>
</evidence>